<reference evidence="3 4" key="1">
    <citation type="submission" date="2019-11" db="EMBL/GenBank/DDBJ databases">
        <authorList>
            <person name="Li X.-J."/>
            <person name="Feng X.-M."/>
        </authorList>
    </citation>
    <scope>NUCLEOTIDE SEQUENCE [LARGE SCALE GENOMIC DNA]</scope>
    <source>
        <strain evidence="3 4">XMNu-373</strain>
    </source>
</reference>
<dbReference type="PANTHER" id="PTHR43767">
    <property type="entry name" value="LONG-CHAIN-FATTY-ACID--COA LIGASE"/>
    <property type="match status" value="1"/>
</dbReference>
<dbReference type="Gene3D" id="3.30.300.30">
    <property type="match status" value="1"/>
</dbReference>
<dbReference type="InterPro" id="IPR020845">
    <property type="entry name" value="AMP-binding_CS"/>
</dbReference>
<dbReference type="EMBL" id="WLZY01000007">
    <property type="protein sequence ID" value="NDL59380.1"/>
    <property type="molecule type" value="Genomic_DNA"/>
</dbReference>
<dbReference type="InterPro" id="IPR045851">
    <property type="entry name" value="AMP-bd_C_sf"/>
</dbReference>
<dbReference type="SUPFAM" id="SSF56801">
    <property type="entry name" value="Acetyl-CoA synthetase-like"/>
    <property type="match status" value="1"/>
</dbReference>
<organism evidence="3 4">
    <name type="scientific">Phytoactinopolyspora mesophila</name>
    <dbReference type="NCBI Taxonomy" id="2650750"/>
    <lineage>
        <taxon>Bacteria</taxon>
        <taxon>Bacillati</taxon>
        <taxon>Actinomycetota</taxon>
        <taxon>Actinomycetes</taxon>
        <taxon>Jiangellales</taxon>
        <taxon>Jiangellaceae</taxon>
        <taxon>Phytoactinopolyspora</taxon>
    </lineage>
</organism>
<dbReference type="Pfam" id="PF00501">
    <property type="entry name" value="AMP-binding"/>
    <property type="match status" value="1"/>
</dbReference>
<name>A0A7K3M865_9ACTN</name>
<dbReference type="InterPro" id="IPR025110">
    <property type="entry name" value="AMP-bd_C"/>
</dbReference>
<accession>A0A7K3M865</accession>
<dbReference type="Pfam" id="PF13193">
    <property type="entry name" value="AMP-binding_C"/>
    <property type="match status" value="1"/>
</dbReference>
<evidence type="ECO:0000259" key="2">
    <source>
        <dbReference type="Pfam" id="PF13193"/>
    </source>
</evidence>
<dbReference type="AlphaFoldDB" id="A0A7K3M865"/>
<protein>
    <submittedName>
        <fullName evidence="3">AMP-binding protein</fullName>
    </submittedName>
</protein>
<gene>
    <name evidence="3" type="ORF">F7O44_20115</name>
</gene>
<dbReference type="RefSeq" id="WP_162452074.1">
    <property type="nucleotide sequence ID" value="NZ_WLZY01000007.1"/>
</dbReference>
<feature type="domain" description="AMP-binding enzyme C-terminal" evidence="2">
    <location>
        <begin position="436"/>
        <end position="509"/>
    </location>
</feature>
<dbReference type="InterPro" id="IPR000873">
    <property type="entry name" value="AMP-dep_synth/lig_dom"/>
</dbReference>
<proteinExistence type="predicted"/>
<dbReference type="InterPro" id="IPR042099">
    <property type="entry name" value="ANL_N_sf"/>
</dbReference>
<evidence type="ECO:0000313" key="4">
    <source>
        <dbReference type="Proteomes" id="UP000460435"/>
    </source>
</evidence>
<dbReference type="Proteomes" id="UP000460435">
    <property type="component" value="Unassembled WGS sequence"/>
</dbReference>
<evidence type="ECO:0000259" key="1">
    <source>
        <dbReference type="Pfam" id="PF00501"/>
    </source>
</evidence>
<keyword evidence="4" id="KW-1185">Reference proteome</keyword>
<comment type="caution">
    <text evidence="3">The sequence shown here is derived from an EMBL/GenBank/DDBJ whole genome shotgun (WGS) entry which is preliminary data.</text>
</comment>
<sequence length="530" mass="56756">MDIATLVDRAARRFGDRIAVEGPDAAGSWQQLSFAALGERVARLAVGLRRLGLEPGDRVLDLQTNSTTYLETDLAIRAAGLVRVALNHRLHPDDWARIAADCRATTLIHDVRFSGDVVGLAADMEHVLVVGVTGDDAARAGGPSSCLETLLDTPAPAAPFSSEADALCGLHYSSGTTGHPKGAQRTHRNWLAGTINMTHDVLGGPPSETDVYCHAGPITHTSGLFVLPFLVAGARQLIMPKWDPERFADAVTRHGVTHTAVVPTMVSRLLALADDTLGPLRDRMKMLGYAGAPMPTEVIRAAHERITANLVQYYGLVEAIPPVTVLDAADHARGLAGEPDLLASAGRTALGVELRVVDSAGQSLPEGEVGEVITRGDHVMRGYWNGSGRTDLGKAVVDGWLHTGDLGRMDNAGRLWLVDRVGDMIITGGYNVYPREVEDVVAEVPGVSQVAVLGVTDPDWGQRVVALYTGEPDVGEDAVISHCRARLASYKRPKQAIRVEAFPLNSTQKIAKKVLRERLERGEEVASWTG</sequence>
<dbReference type="PROSITE" id="PS00455">
    <property type="entry name" value="AMP_BINDING"/>
    <property type="match status" value="1"/>
</dbReference>
<evidence type="ECO:0000313" key="3">
    <source>
        <dbReference type="EMBL" id="NDL59380.1"/>
    </source>
</evidence>
<feature type="domain" description="AMP-dependent synthetase/ligase" evidence="1">
    <location>
        <begin position="8"/>
        <end position="384"/>
    </location>
</feature>
<dbReference type="GO" id="GO:0016877">
    <property type="term" value="F:ligase activity, forming carbon-sulfur bonds"/>
    <property type="evidence" value="ECO:0007669"/>
    <property type="project" value="UniProtKB-ARBA"/>
</dbReference>
<dbReference type="Gene3D" id="3.40.50.12780">
    <property type="entry name" value="N-terminal domain of ligase-like"/>
    <property type="match status" value="1"/>
</dbReference>
<dbReference type="InterPro" id="IPR050237">
    <property type="entry name" value="ATP-dep_AMP-bd_enzyme"/>
</dbReference>
<dbReference type="PANTHER" id="PTHR43767:SF7">
    <property type="entry name" value="MEDIUM_LONG-CHAIN-FATTY-ACID--COA LIGASE FADD8"/>
    <property type="match status" value="1"/>
</dbReference>